<organism evidence="1 2">
    <name type="scientific">Mycobacterium phage MacnCheese</name>
    <dbReference type="NCBI Taxonomy" id="2927982"/>
    <lineage>
        <taxon>Viruses</taxon>
        <taxon>Duplodnaviria</taxon>
        <taxon>Heunggongvirae</taxon>
        <taxon>Uroviricota</taxon>
        <taxon>Caudoviricetes</taxon>
        <taxon>Weiservirinae</taxon>
        <taxon>Keshuvirus</taxon>
        <taxon>Keshuvirus macncheese</taxon>
    </lineage>
</organism>
<dbReference type="KEGG" id="vg:40235385"/>
<name>I6WIM8_9CAUD</name>
<dbReference type="RefSeq" id="YP_009638633.1">
    <property type="nucleotide sequence ID" value="NC_042338.1"/>
</dbReference>
<dbReference type="Proteomes" id="UP000009002">
    <property type="component" value="Segment"/>
</dbReference>
<sequence>MSLPVCANFGDPRRSPGVLEPLAGVCPPGAGISYYGAPAPVHPTEFDAEEGVSV</sequence>
<protein>
    <submittedName>
        <fullName evidence="1">Uncharacterized protein</fullName>
    </submittedName>
</protein>
<proteinExistence type="predicted"/>
<reference evidence="2" key="1">
    <citation type="submission" date="2012-05" db="EMBL/GenBank/DDBJ databases">
        <authorList>
            <person name="Everding T.M."/>
            <person name="Alkanani M.S."/>
            <person name="Bell A.C."/>
            <person name="Bohner A."/>
            <person name="Burghgraef A.L."/>
            <person name="DeVries J.T."/>
            <person name="Hooker S.J."/>
            <person name="Jansma C.A."/>
            <person name="Lang J.M."/>
            <person name="Lin J.Y."/>
            <person name="Newhof J.T."/>
            <person name="Noyes I.C.B."/>
            <person name="Schultz L.N."/>
            <person name="Stewart S.L."/>
            <person name="VandeHaar P.S."/>
            <person name="Vasquez J.A."/>
            <person name="Veldkamp K.L."/>
            <person name="Venema K.M."/>
            <person name="Westra V.A."/>
            <person name="Wrobel K.E."/>
            <person name="Harris A.D."/>
            <person name="Wertz J.T."/>
            <person name="DeJong R.J."/>
            <person name="Buck G.A."/>
            <person name="Campbell R."/>
            <person name="Carvalho M.R."/>
            <person name="Johnson A."/>
            <person name="Kettlewell J.M."/>
            <person name="Lee V."/>
            <person name="Loviza R."/>
            <person name="Renner D."/>
            <person name="Serrano M.G."/>
            <person name="Voegtly L.J."/>
            <person name="Walstead R."/>
            <person name="Wang Y.P."/>
            <person name="Bradley K.W."/>
            <person name="Khaja R."/>
            <person name="Lewis M.F."/>
            <person name="Barker L.P."/>
            <person name="Asai D.J."/>
            <person name="Bowman C.A."/>
            <person name="Russell D.A."/>
            <person name="Pope W.H."/>
            <person name="Jacobs-Sera D."/>
            <person name="Hendrix R.W."/>
            <person name="Hatfull G.F."/>
        </authorList>
    </citation>
    <scope>NUCLEOTIDE SEQUENCE [LARGE SCALE GENOMIC DNA]</scope>
</reference>
<keyword evidence="2" id="KW-1185">Reference proteome</keyword>
<dbReference type="EMBL" id="JX042579">
    <property type="protein sequence ID" value="AFN37763.1"/>
    <property type="molecule type" value="Genomic_DNA"/>
</dbReference>
<dbReference type="GeneID" id="40235385"/>
<gene>
    <name evidence="1" type="primary">75</name>
    <name evidence="1" type="ORF">MACNCHEESE_75</name>
</gene>
<evidence type="ECO:0000313" key="1">
    <source>
        <dbReference type="EMBL" id="AFN37763.1"/>
    </source>
</evidence>
<evidence type="ECO:0000313" key="2">
    <source>
        <dbReference type="Proteomes" id="UP000009002"/>
    </source>
</evidence>
<accession>I6WIM8</accession>